<keyword evidence="5 10" id="KW-0175">Coiled coil</keyword>
<feature type="coiled-coil region" evidence="10">
    <location>
        <begin position="242"/>
        <end position="344"/>
    </location>
</feature>
<evidence type="ECO:0000256" key="9">
    <source>
        <dbReference type="ARBA" id="ARBA00031573"/>
    </source>
</evidence>
<evidence type="ECO:0000256" key="10">
    <source>
        <dbReference type="SAM" id="Coils"/>
    </source>
</evidence>
<evidence type="ECO:0000313" key="13">
    <source>
        <dbReference type="EMBL" id="CAD5121321.1"/>
    </source>
</evidence>
<keyword evidence="4" id="KW-0963">Cytoplasm</keyword>
<evidence type="ECO:0000256" key="1">
    <source>
        <dbReference type="ARBA" id="ARBA00004120"/>
    </source>
</evidence>
<keyword evidence="6" id="KW-0969">Cilium</keyword>
<comment type="similarity">
    <text evidence="2">Belongs to the BBOF1 family.</text>
</comment>
<sequence>MPKKGKKGKKGGKKGKKGKKDERKKAKNAEVKSMANANSKLWQARVEIAENSKDQFVQRAHELVKENERLAVQMIQTEKDTIDVVQYLKKQDIDKDKKLEDLAQNIRDLKREHRKEKERIIDDLQGQINELEQKLASKTHEVEVMQAELKVVKEFRRKRGQMQKELEDIKEAMFLANKEHKDTLTRMEQRFFEEKMRLQQEANQKISELANRAHTEAIANLNDTTKSVYMENVRINEALSYHMEAEEVLKKGNEKLKEENAELQNEVQMNRLIIEEKVALQKKNKKELTDLNNKVETLEKALSHVVNEFDHEAGRLIDVAKLENQSAMTELDKVKRALELKTKECARIKRLAKNILQERTEIERFFLDALQQVQNEISSNRAEYRKHAQEAYNQRMLIAHAGKGEYPRIRTFNKSDTSTNSVFKDLEAAEALRKQMEELTNKYDMLYDTTIKKNKNPKSILYIVVNKLNDKQNSNLLHDSSISSSQKKKKRNNIKSYLIFPHHLQKKIEQL</sequence>
<keyword evidence="14" id="KW-1185">Reference proteome</keyword>
<evidence type="ECO:0000256" key="5">
    <source>
        <dbReference type="ARBA" id="ARBA00023054"/>
    </source>
</evidence>
<dbReference type="EMBL" id="CAJFCJ010000014">
    <property type="protein sequence ID" value="CAD5121321.1"/>
    <property type="molecule type" value="Genomic_DNA"/>
</dbReference>
<feature type="domain" description="DUF4515" evidence="12">
    <location>
        <begin position="84"/>
        <end position="268"/>
    </location>
</feature>
<evidence type="ECO:0000256" key="7">
    <source>
        <dbReference type="ARBA" id="ARBA00023212"/>
    </source>
</evidence>
<accession>A0A7I8VZU8</accession>
<feature type="coiled-coil region" evidence="10">
    <location>
        <begin position="99"/>
        <end position="212"/>
    </location>
</feature>
<evidence type="ECO:0000256" key="11">
    <source>
        <dbReference type="SAM" id="MobiDB-lite"/>
    </source>
</evidence>
<keyword evidence="8" id="KW-0966">Cell projection</keyword>
<dbReference type="Pfam" id="PF14988">
    <property type="entry name" value="DUF4515"/>
    <property type="match status" value="1"/>
</dbReference>
<evidence type="ECO:0000256" key="3">
    <source>
        <dbReference type="ARBA" id="ARBA00015392"/>
    </source>
</evidence>
<evidence type="ECO:0000256" key="8">
    <source>
        <dbReference type="ARBA" id="ARBA00023273"/>
    </source>
</evidence>
<protein>
    <recommendedName>
        <fullName evidence="3">Basal body-orientation factor 1</fullName>
    </recommendedName>
    <alternativeName>
        <fullName evidence="9">Coiled-coil domain-containing protein 176</fullName>
    </alternativeName>
</protein>
<comment type="caution">
    <text evidence="13">The sequence shown here is derived from an EMBL/GenBank/DDBJ whole genome shotgun (WGS) entry which is preliminary data.</text>
</comment>
<dbReference type="AlphaFoldDB" id="A0A7I8VZU8"/>
<gene>
    <name evidence="13" type="ORF">DGYR_LOCUS9287</name>
</gene>
<keyword evidence="7" id="KW-0206">Cytoskeleton</keyword>
<evidence type="ECO:0000256" key="4">
    <source>
        <dbReference type="ARBA" id="ARBA00022490"/>
    </source>
</evidence>
<proteinExistence type="inferred from homology"/>
<reference evidence="13 14" key="1">
    <citation type="submission" date="2020-08" db="EMBL/GenBank/DDBJ databases">
        <authorList>
            <person name="Hejnol A."/>
        </authorList>
    </citation>
    <scope>NUCLEOTIDE SEQUENCE [LARGE SCALE GENOMIC DNA]</scope>
</reference>
<dbReference type="Proteomes" id="UP000549394">
    <property type="component" value="Unassembled WGS sequence"/>
</dbReference>
<evidence type="ECO:0000259" key="12">
    <source>
        <dbReference type="Pfam" id="PF14988"/>
    </source>
</evidence>
<feature type="region of interest" description="Disordered" evidence="11">
    <location>
        <begin position="1"/>
        <end position="36"/>
    </location>
</feature>
<organism evidence="13 14">
    <name type="scientific">Dimorphilus gyrociliatus</name>
    <dbReference type="NCBI Taxonomy" id="2664684"/>
    <lineage>
        <taxon>Eukaryota</taxon>
        <taxon>Metazoa</taxon>
        <taxon>Spiralia</taxon>
        <taxon>Lophotrochozoa</taxon>
        <taxon>Annelida</taxon>
        <taxon>Polychaeta</taxon>
        <taxon>Polychaeta incertae sedis</taxon>
        <taxon>Dinophilidae</taxon>
        <taxon>Dimorphilus</taxon>
    </lineage>
</organism>
<dbReference type="PANTHER" id="PTHR14845">
    <property type="entry name" value="COILED-COIL DOMAIN-CONTAINING 166"/>
    <property type="match status" value="1"/>
</dbReference>
<name>A0A7I8VZU8_9ANNE</name>
<comment type="subcellular location">
    <subcellularLocation>
        <location evidence="1">Cytoplasm</location>
        <location evidence="1">Cytoskeleton</location>
        <location evidence="1">Cilium basal body</location>
    </subcellularLocation>
</comment>
<dbReference type="PANTHER" id="PTHR14845:SF5">
    <property type="entry name" value="BASAL BODY-ORIENTATION FACTOR 1"/>
    <property type="match status" value="1"/>
</dbReference>
<dbReference type="OrthoDB" id="441129at2759"/>
<evidence type="ECO:0000313" key="14">
    <source>
        <dbReference type="Proteomes" id="UP000549394"/>
    </source>
</evidence>
<dbReference type="InterPro" id="IPR032777">
    <property type="entry name" value="DUF4515"/>
</dbReference>
<feature type="compositionally biased region" description="Basic and acidic residues" evidence="11">
    <location>
        <begin position="19"/>
        <end position="30"/>
    </location>
</feature>
<evidence type="ECO:0000256" key="2">
    <source>
        <dbReference type="ARBA" id="ARBA00007508"/>
    </source>
</evidence>
<feature type="compositionally biased region" description="Basic residues" evidence="11">
    <location>
        <begin position="1"/>
        <end position="18"/>
    </location>
</feature>
<evidence type="ECO:0000256" key="6">
    <source>
        <dbReference type="ARBA" id="ARBA00023069"/>
    </source>
</evidence>